<dbReference type="AlphaFoldDB" id="A0A5P1FQ31"/>
<keyword evidence="3" id="KW-1185">Reference proteome</keyword>
<proteinExistence type="predicted"/>
<dbReference type="EMBL" id="CM007381">
    <property type="protein sequence ID" value="ONK80416.1"/>
    <property type="molecule type" value="Genomic_DNA"/>
</dbReference>
<evidence type="ECO:0000313" key="2">
    <source>
        <dbReference type="EMBL" id="ONK80416.1"/>
    </source>
</evidence>
<evidence type="ECO:0000256" key="1">
    <source>
        <dbReference type="SAM" id="MobiDB-lite"/>
    </source>
</evidence>
<sequence>MYGNANNSSRVFEIQQSISSLKQEQDQSFLEHFGAFKQKCEELHQYRPIAATVVEYIKREQQDQIFYLLASLTSDYEEAHFSSSKTVDNNKWTKGKDKKGAWFFCDHCNRSGHSKERCYVLHPQLKPSRNRSNEANLAANSENDGIQHKLEHITKQIDFLMKKCTTDNESAHADPIGESHVAQHTENQGEITAYKDFQIVAIPVDHQYGPSQIKNSQNELLVEDISNFSATRDRPSIANGTDSTYEDPNPMHEDENTPSRPESGGSPMADSNRPENEEVQVHAGTSLVRRSTRVTKQPAKS</sequence>
<gene>
    <name evidence="2" type="ORF">A4U43_C01F17500</name>
</gene>
<dbReference type="Gramene" id="ONK80416">
    <property type="protein sequence ID" value="ONK80416"/>
    <property type="gene ID" value="A4U43_C01F17500"/>
</dbReference>
<evidence type="ECO:0008006" key="4">
    <source>
        <dbReference type="Google" id="ProtNLM"/>
    </source>
</evidence>
<dbReference type="Proteomes" id="UP000243459">
    <property type="component" value="Chromosome 1"/>
</dbReference>
<name>A0A5P1FQ31_ASPOF</name>
<accession>A0A5P1FQ31</accession>
<evidence type="ECO:0000313" key="3">
    <source>
        <dbReference type="Proteomes" id="UP000243459"/>
    </source>
</evidence>
<organism evidence="2 3">
    <name type="scientific">Asparagus officinalis</name>
    <name type="common">Garden asparagus</name>
    <dbReference type="NCBI Taxonomy" id="4686"/>
    <lineage>
        <taxon>Eukaryota</taxon>
        <taxon>Viridiplantae</taxon>
        <taxon>Streptophyta</taxon>
        <taxon>Embryophyta</taxon>
        <taxon>Tracheophyta</taxon>
        <taxon>Spermatophyta</taxon>
        <taxon>Magnoliopsida</taxon>
        <taxon>Liliopsida</taxon>
        <taxon>Asparagales</taxon>
        <taxon>Asparagaceae</taxon>
        <taxon>Asparagoideae</taxon>
        <taxon>Asparagus</taxon>
    </lineage>
</organism>
<protein>
    <recommendedName>
        <fullName evidence="4">Retrotransposon gag domain-containing protein</fullName>
    </recommendedName>
</protein>
<feature type="region of interest" description="Disordered" evidence="1">
    <location>
        <begin position="231"/>
        <end position="301"/>
    </location>
</feature>
<reference evidence="3" key="1">
    <citation type="journal article" date="2017" name="Nat. Commun.">
        <title>The asparagus genome sheds light on the origin and evolution of a young Y chromosome.</title>
        <authorList>
            <person name="Harkess A."/>
            <person name="Zhou J."/>
            <person name="Xu C."/>
            <person name="Bowers J.E."/>
            <person name="Van der Hulst R."/>
            <person name="Ayyampalayam S."/>
            <person name="Mercati F."/>
            <person name="Riccardi P."/>
            <person name="McKain M.R."/>
            <person name="Kakrana A."/>
            <person name="Tang H."/>
            <person name="Ray J."/>
            <person name="Groenendijk J."/>
            <person name="Arikit S."/>
            <person name="Mathioni S.M."/>
            <person name="Nakano M."/>
            <person name="Shan H."/>
            <person name="Telgmann-Rauber A."/>
            <person name="Kanno A."/>
            <person name="Yue Z."/>
            <person name="Chen H."/>
            <person name="Li W."/>
            <person name="Chen Y."/>
            <person name="Xu X."/>
            <person name="Zhang Y."/>
            <person name="Luo S."/>
            <person name="Chen H."/>
            <person name="Gao J."/>
            <person name="Mao Z."/>
            <person name="Pires J.C."/>
            <person name="Luo M."/>
            <person name="Kudrna D."/>
            <person name="Wing R.A."/>
            <person name="Meyers B.C."/>
            <person name="Yi K."/>
            <person name="Kong H."/>
            <person name="Lavrijsen P."/>
            <person name="Sunseri F."/>
            <person name="Falavigna A."/>
            <person name="Ye Y."/>
            <person name="Leebens-Mack J.H."/>
            <person name="Chen G."/>
        </authorList>
    </citation>
    <scope>NUCLEOTIDE SEQUENCE [LARGE SCALE GENOMIC DNA]</scope>
    <source>
        <strain evidence="3">cv. DH0086</strain>
    </source>
</reference>